<sequence length="351" mass="35879">MARADDLSTVLRSSGSVSMEYRQGTVQTWDVTTGSNTVSIGGVVHDDLPVLGRIAAMSIVAGDIVGIGKWRDQYFVLGLVADPATQADVTIRQGTLTIDGGRVVLQGGDDLVVRDGGDIVVQGGGNIQVQGGGNVNINGNLSVDGDATLGSRLTVEGGIVDIQDSGVLIARDNGNVVQARMGELLSNPGEYGFEQRVGGQLVPLAALAGGADVDRVGGTGTLSASSGNTPGYTGSLSGSVSGPVVSFHTYTGRWMILLVAEAGVSTETAGRMSYEASGASSFGPSDSRSALVTDPGTAMGMTQSVIHANVHHQSPGNVTVAARYKVIPPPSSPPANGVASWQNRVMIIFPF</sequence>
<dbReference type="RefSeq" id="WP_106540107.1">
    <property type="nucleotide sequence ID" value="NZ_PYGE01000038.1"/>
</dbReference>
<name>A0A2P8D017_9ACTN</name>
<evidence type="ECO:0000313" key="1">
    <source>
        <dbReference type="EMBL" id="PSK90578.1"/>
    </source>
</evidence>
<accession>A0A2P8D017</accession>
<gene>
    <name evidence="1" type="ORF">CLV30_1383</name>
</gene>
<dbReference type="OrthoDB" id="3687361at2"/>
<keyword evidence="2" id="KW-1185">Reference proteome</keyword>
<comment type="caution">
    <text evidence="1">The sequence shown here is derived from an EMBL/GenBank/DDBJ whole genome shotgun (WGS) entry which is preliminary data.</text>
</comment>
<dbReference type="Proteomes" id="UP000243528">
    <property type="component" value="Unassembled WGS sequence"/>
</dbReference>
<organism evidence="1 2">
    <name type="scientific">Haloactinopolyspora alba</name>
    <dbReference type="NCBI Taxonomy" id="648780"/>
    <lineage>
        <taxon>Bacteria</taxon>
        <taxon>Bacillati</taxon>
        <taxon>Actinomycetota</taxon>
        <taxon>Actinomycetes</taxon>
        <taxon>Jiangellales</taxon>
        <taxon>Jiangellaceae</taxon>
        <taxon>Haloactinopolyspora</taxon>
    </lineage>
</organism>
<dbReference type="EMBL" id="PYGE01000038">
    <property type="protein sequence ID" value="PSK90578.1"/>
    <property type="molecule type" value="Genomic_DNA"/>
</dbReference>
<dbReference type="AlphaFoldDB" id="A0A2P8D017"/>
<proteinExistence type="predicted"/>
<reference evidence="1 2" key="1">
    <citation type="submission" date="2018-03" db="EMBL/GenBank/DDBJ databases">
        <title>Genomic Encyclopedia of Archaeal and Bacterial Type Strains, Phase II (KMG-II): from individual species to whole genera.</title>
        <authorList>
            <person name="Goeker M."/>
        </authorList>
    </citation>
    <scope>NUCLEOTIDE SEQUENCE [LARGE SCALE GENOMIC DNA]</scope>
    <source>
        <strain evidence="1 2">DSM 45211</strain>
    </source>
</reference>
<protein>
    <submittedName>
        <fullName evidence="1">Uncharacterized protein</fullName>
    </submittedName>
</protein>
<evidence type="ECO:0000313" key="2">
    <source>
        <dbReference type="Proteomes" id="UP000243528"/>
    </source>
</evidence>